<feature type="binding site" evidence="8">
    <location>
        <position position="60"/>
    </location>
    <ligand>
        <name>carbamoyl phosphate</name>
        <dbReference type="ChEBI" id="CHEBI:58228"/>
    </ligand>
</feature>
<evidence type="ECO:0000259" key="10">
    <source>
        <dbReference type="Pfam" id="PF02729"/>
    </source>
</evidence>
<evidence type="ECO:0000256" key="2">
    <source>
        <dbReference type="ARBA" id="ARBA00004852"/>
    </source>
</evidence>
<comment type="subunit">
    <text evidence="8">Heterododecamer (2C3:3R2) of six catalytic PyrB chains organized as two trimers (C3), and six regulatory PyrI chains organized as three dimers (R2).</text>
</comment>
<dbReference type="NCBIfam" id="NF002032">
    <property type="entry name" value="PRK00856.1"/>
    <property type="match status" value="1"/>
</dbReference>
<dbReference type="Gene3D" id="3.40.50.1370">
    <property type="entry name" value="Aspartate/ornithine carbamoyltransferase"/>
    <property type="match status" value="2"/>
</dbReference>
<dbReference type="InterPro" id="IPR006130">
    <property type="entry name" value="Asp/Orn_carbamoylTrfase"/>
</dbReference>
<evidence type="ECO:0000313" key="12">
    <source>
        <dbReference type="Proteomes" id="UP000199647"/>
    </source>
</evidence>
<keyword evidence="5 8" id="KW-0665">Pyrimidine biosynthesis</keyword>
<dbReference type="PANTHER" id="PTHR45753">
    <property type="entry name" value="ORNITHINE CARBAMOYLTRANSFERASE, MITOCHONDRIAL"/>
    <property type="match status" value="1"/>
</dbReference>
<evidence type="ECO:0000256" key="6">
    <source>
        <dbReference type="ARBA" id="ARBA00043884"/>
    </source>
</evidence>
<dbReference type="PANTHER" id="PTHR45753:SF6">
    <property type="entry name" value="ASPARTATE CARBAMOYLTRANSFERASE"/>
    <property type="match status" value="1"/>
</dbReference>
<dbReference type="EMBL" id="FOFG01000002">
    <property type="protein sequence ID" value="SEP99783.1"/>
    <property type="molecule type" value="Genomic_DNA"/>
</dbReference>
<reference evidence="11 12" key="1">
    <citation type="submission" date="2016-10" db="EMBL/GenBank/DDBJ databases">
        <authorList>
            <person name="de Groot N.N."/>
        </authorList>
    </citation>
    <scope>NUCLEOTIDE SEQUENCE [LARGE SCALE GENOMIC DNA]</scope>
    <source>
        <strain evidence="11 12">A52C2</strain>
    </source>
</reference>
<dbReference type="Pfam" id="PF02729">
    <property type="entry name" value="OTCace_N"/>
    <property type="match status" value="1"/>
</dbReference>
<dbReference type="InterPro" id="IPR036901">
    <property type="entry name" value="Asp/Orn_carbamoylTrfase_sf"/>
</dbReference>
<dbReference type="FunFam" id="3.40.50.1370:FF:000007">
    <property type="entry name" value="Aspartate carbamoyltransferase"/>
    <property type="match status" value="1"/>
</dbReference>
<feature type="binding site" evidence="8">
    <location>
        <position position="109"/>
    </location>
    <ligand>
        <name>carbamoyl phosphate</name>
        <dbReference type="ChEBI" id="CHEBI:58228"/>
    </ligand>
</feature>
<feature type="binding site" evidence="8">
    <location>
        <position position="87"/>
    </location>
    <ligand>
        <name>L-aspartate</name>
        <dbReference type="ChEBI" id="CHEBI:29991"/>
    </ligand>
</feature>
<evidence type="ECO:0000256" key="7">
    <source>
        <dbReference type="ARBA" id="ARBA00048859"/>
    </source>
</evidence>
<dbReference type="GO" id="GO:0016597">
    <property type="term" value="F:amino acid binding"/>
    <property type="evidence" value="ECO:0007669"/>
    <property type="project" value="InterPro"/>
</dbReference>
<feature type="binding site" evidence="8">
    <location>
        <position position="224"/>
    </location>
    <ligand>
        <name>L-aspartate</name>
        <dbReference type="ChEBI" id="CHEBI:29991"/>
    </ligand>
</feature>
<dbReference type="SUPFAM" id="SSF53671">
    <property type="entry name" value="Aspartate/ornithine carbamoyltransferase"/>
    <property type="match status" value="1"/>
</dbReference>
<evidence type="ECO:0000256" key="3">
    <source>
        <dbReference type="ARBA" id="ARBA00008896"/>
    </source>
</evidence>
<dbReference type="UniPathway" id="UPA00070">
    <property type="reaction ID" value="UER00116"/>
</dbReference>
<dbReference type="InterPro" id="IPR006131">
    <property type="entry name" value="Asp_carbamoyltransf_Asp/Orn-bd"/>
</dbReference>
<dbReference type="OrthoDB" id="9774690at2"/>
<feature type="binding site" evidence="8">
    <location>
        <position position="265"/>
    </location>
    <ligand>
        <name>carbamoyl phosphate</name>
        <dbReference type="ChEBI" id="CHEBI:58228"/>
    </ligand>
</feature>
<dbReference type="Pfam" id="PF00185">
    <property type="entry name" value="OTCace"/>
    <property type="match status" value="1"/>
</dbReference>
<dbReference type="PROSITE" id="PS00097">
    <property type="entry name" value="CARBAMOYLTRANSFERASE"/>
    <property type="match status" value="1"/>
</dbReference>
<feature type="binding site" evidence="8">
    <location>
        <position position="59"/>
    </location>
    <ligand>
        <name>carbamoyl phosphate</name>
        <dbReference type="ChEBI" id="CHEBI:58228"/>
    </ligand>
</feature>
<evidence type="ECO:0000256" key="8">
    <source>
        <dbReference type="HAMAP-Rule" id="MF_00001"/>
    </source>
</evidence>
<dbReference type="GO" id="GO:0004070">
    <property type="term" value="F:aspartate carbamoyltransferase activity"/>
    <property type="evidence" value="ECO:0007669"/>
    <property type="project" value="UniProtKB-UniRule"/>
</dbReference>
<accession>A0A1H9CGC1</accession>
<keyword evidence="4 8" id="KW-0808">Transferase</keyword>
<feature type="binding site" evidence="8">
    <location>
        <position position="137"/>
    </location>
    <ligand>
        <name>carbamoyl phosphate</name>
        <dbReference type="ChEBI" id="CHEBI:58228"/>
    </ligand>
</feature>
<organism evidence="11 12">
    <name type="scientific">Faunimonas pinastri</name>
    <dbReference type="NCBI Taxonomy" id="1855383"/>
    <lineage>
        <taxon>Bacteria</taxon>
        <taxon>Pseudomonadati</taxon>
        <taxon>Pseudomonadota</taxon>
        <taxon>Alphaproteobacteria</taxon>
        <taxon>Hyphomicrobiales</taxon>
        <taxon>Afifellaceae</taxon>
        <taxon>Faunimonas</taxon>
    </lineage>
</organism>
<dbReference type="PRINTS" id="PR00101">
    <property type="entry name" value="ATCASE"/>
</dbReference>
<evidence type="ECO:0000256" key="1">
    <source>
        <dbReference type="ARBA" id="ARBA00003822"/>
    </source>
</evidence>
<evidence type="ECO:0000256" key="5">
    <source>
        <dbReference type="ARBA" id="ARBA00022975"/>
    </source>
</evidence>
<gene>
    <name evidence="8" type="primary">pyrB</name>
    <name evidence="11" type="ORF">SAMN05216548_102135</name>
</gene>
<dbReference type="NCBIfam" id="TIGR00670">
    <property type="entry name" value="asp_carb_tr"/>
    <property type="match status" value="1"/>
</dbReference>
<keyword evidence="12" id="KW-1185">Reference proteome</keyword>
<dbReference type="EC" id="2.1.3.2" evidence="8"/>
<dbReference type="Proteomes" id="UP000199647">
    <property type="component" value="Unassembled WGS sequence"/>
</dbReference>
<feature type="binding site" evidence="8">
    <location>
        <position position="266"/>
    </location>
    <ligand>
        <name>carbamoyl phosphate</name>
        <dbReference type="ChEBI" id="CHEBI:58228"/>
    </ligand>
</feature>
<feature type="binding site" evidence="8">
    <location>
        <position position="170"/>
    </location>
    <ligand>
        <name>L-aspartate</name>
        <dbReference type="ChEBI" id="CHEBI:29991"/>
    </ligand>
</feature>
<comment type="function">
    <text evidence="1">Reversibly catalyzes the transfer of the carbamoyl group from carbamoyl phosphate (CP) to the N(epsilon) atom of ornithine (ORN) to produce L-citrulline.</text>
</comment>
<dbReference type="GO" id="GO:0044205">
    <property type="term" value="P:'de novo' UMP biosynthetic process"/>
    <property type="evidence" value="ECO:0007669"/>
    <property type="project" value="UniProtKB-UniRule"/>
</dbReference>
<comment type="pathway">
    <text evidence="2 8">Pyrimidine metabolism; UMP biosynthesis via de novo pathway; (S)-dihydroorotate from bicarbonate: step 2/3.</text>
</comment>
<evidence type="ECO:0000256" key="4">
    <source>
        <dbReference type="ARBA" id="ARBA00022679"/>
    </source>
</evidence>
<proteinExistence type="inferred from homology"/>
<comment type="function">
    <text evidence="6 8">Catalyzes the condensation of carbamoyl phosphate and aspartate to form carbamoyl aspartate and inorganic phosphate, the committed step in the de novo pyrimidine nucleotide biosynthesis pathway.</text>
</comment>
<evidence type="ECO:0000259" key="9">
    <source>
        <dbReference type="Pfam" id="PF00185"/>
    </source>
</evidence>
<dbReference type="InterPro" id="IPR002082">
    <property type="entry name" value="Asp_carbamoyltransf"/>
</dbReference>
<evidence type="ECO:0000313" key="11">
    <source>
        <dbReference type="EMBL" id="SEP99783.1"/>
    </source>
</evidence>
<sequence>MTQFQHRHLLGIEGLSPLDIQFLLDSAAAAVDVSRQAEKKKATLRGRTQINLFFEASTRTQSSFELAGKRLGADVMNMAVAQSSVKKGETLIDTAMTLNAMRPDLLVVRHHAAGAVALLAQKVECSVINAGDGAHEHPTQALLDALTIRRHKGKLAGLVVAICGDVRHSRVARSNILLLNAMGAQVRVVAPTTLLPSAIEELGVTVFTDMRKGLADADVVMMLRLQRERMAAAYVPSVREYFRFFGLDREKLSHAKPDAIVMHPGPMNRGVEIDPLIADGVQSVIREQVEMGVAVRMAVLEALGQHLSSTPVQN</sequence>
<feature type="domain" description="Aspartate/ornithine carbamoyltransferase carbamoyl-P binding" evidence="10">
    <location>
        <begin position="7"/>
        <end position="149"/>
    </location>
</feature>
<dbReference type="GO" id="GO:0006520">
    <property type="term" value="P:amino acid metabolic process"/>
    <property type="evidence" value="ECO:0007669"/>
    <property type="project" value="InterPro"/>
</dbReference>
<name>A0A1H9CGC1_9HYPH</name>
<dbReference type="GO" id="GO:0005829">
    <property type="term" value="C:cytosol"/>
    <property type="evidence" value="ECO:0007669"/>
    <property type="project" value="TreeGrafter"/>
</dbReference>
<comment type="catalytic activity">
    <reaction evidence="7 8">
        <text>carbamoyl phosphate + L-aspartate = N-carbamoyl-L-aspartate + phosphate + H(+)</text>
        <dbReference type="Rhea" id="RHEA:20013"/>
        <dbReference type="ChEBI" id="CHEBI:15378"/>
        <dbReference type="ChEBI" id="CHEBI:29991"/>
        <dbReference type="ChEBI" id="CHEBI:32814"/>
        <dbReference type="ChEBI" id="CHEBI:43474"/>
        <dbReference type="ChEBI" id="CHEBI:58228"/>
        <dbReference type="EC" id="2.1.3.2"/>
    </reaction>
</comment>
<dbReference type="RefSeq" id="WP_092495312.1">
    <property type="nucleotide sequence ID" value="NZ_FOFG01000002.1"/>
</dbReference>
<dbReference type="InterPro" id="IPR006132">
    <property type="entry name" value="Asp/Orn_carbamoyltranf_P-bd"/>
</dbReference>
<dbReference type="STRING" id="1855383.SAMN05216548_102135"/>
<protein>
    <recommendedName>
        <fullName evidence="8">Aspartate carbamoyltransferase</fullName>
        <ecNumber evidence="8">2.1.3.2</ecNumber>
    </recommendedName>
    <alternativeName>
        <fullName evidence="8">Aspartate transcarbamylase</fullName>
        <shortName evidence="8">ATCase</shortName>
    </alternativeName>
</protein>
<feature type="domain" description="Aspartate/ornithine carbamoyltransferase Asp/Orn-binding" evidence="9">
    <location>
        <begin position="157"/>
        <end position="302"/>
    </location>
</feature>
<feature type="binding site" evidence="8">
    <location>
        <position position="140"/>
    </location>
    <ligand>
        <name>carbamoyl phosphate</name>
        <dbReference type="ChEBI" id="CHEBI:58228"/>
    </ligand>
</feature>
<dbReference type="PRINTS" id="PR00100">
    <property type="entry name" value="AOTCASE"/>
</dbReference>
<dbReference type="HAMAP" id="MF_00001">
    <property type="entry name" value="Asp_carb_tr"/>
    <property type="match status" value="1"/>
</dbReference>
<dbReference type="AlphaFoldDB" id="A0A1H9CGC1"/>
<dbReference type="GO" id="GO:0006207">
    <property type="term" value="P:'de novo' pyrimidine nucleobase biosynthetic process"/>
    <property type="evidence" value="ECO:0007669"/>
    <property type="project" value="InterPro"/>
</dbReference>
<comment type="similarity">
    <text evidence="3 8">Belongs to the aspartate/ornithine carbamoyltransferase superfamily. ATCase family.</text>
</comment>